<proteinExistence type="predicted"/>
<dbReference type="InterPro" id="IPR048477">
    <property type="entry name" value="YceM-like_C"/>
</dbReference>
<dbReference type="OrthoDB" id="9815825at2"/>
<feature type="domain" description="YceM-like C-terminal" evidence="2">
    <location>
        <begin position="126"/>
        <end position="233"/>
    </location>
</feature>
<dbReference type="SUPFAM" id="SSF51735">
    <property type="entry name" value="NAD(P)-binding Rossmann-fold domains"/>
    <property type="match status" value="1"/>
</dbReference>
<accession>A0A0Q3TIW0</accession>
<dbReference type="Gene3D" id="3.30.360.10">
    <property type="entry name" value="Dihydrodipicolinate Reductase, domain 2"/>
    <property type="match status" value="1"/>
</dbReference>
<dbReference type="InterPro" id="IPR000683">
    <property type="entry name" value="Gfo/Idh/MocA-like_OxRdtase_N"/>
</dbReference>
<keyword evidence="4" id="KW-1185">Reference proteome</keyword>
<evidence type="ECO:0000259" key="2">
    <source>
        <dbReference type="Pfam" id="PF21378"/>
    </source>
</evidence>
<dbReference type="PANTHER" id="PTHR43708:SF4">
    <property type="entry name" value="OXIDOREDUCTASE YCEM-RELATED"/>
    <property type="match status" value="1"/>
</dbReference>
<feature type="domain" description="Gfo/Idh/MocA-like oxidoreductase N-terminal" evidence="1">
    <location>
        <begin position="2"/>
        <end position="120"/>
    </location>
</feature>
<protein>
    <submittedName>
        <fullName evidence="3">Oxidoreductase</fullName>
    </submittedName>
</protein>
<evidence type="ECO:0000313" key="4">
    <source>
        <dbReference type="Proteomes" id="UP000051888"/>
    </source>
</evidence>
<dbReference type="InterPro" id="IPR036291">
    <property type="entry name" value="NAD(P)-bd_dom_sf"/>
</dbReference>
<dbReference type="EMBL" id="LJJC01000004">
    <property type="protein sequence ID" value="KQL53870.1"/>
    <property type="molecule type" value="Genomic_DNA"/>
</dbReference>
<dbReference type="STRING" id="157838.AN964_10405"/>
<dbReference type="SUPFAM" id="SSF55347">
    <property type="entry name" value="Glyceraldehyde-3-phosphate dehydrogenase-like, C-terminal domain"/>
    <property type="match status" value="1"/>
</dbReference>
<dbReference type="Gene3D" id="3.40.50.720">
    <property type="entry name" value="NAD(P)-binding Rossmann-like Domain"/>
    <property type="match status" value="1"/>
</dbReference>
<dbReference type="InterPro" id="IPR051317">
    <property type="entry name" value="Gfo/Idh/MocA_oxidoreduct"/>
</dbReference>
<dbReference type="PANTHER" id="PTHR43708">
    <property type="entry name" value="CONSERVED EXPRESSED OXIDOREDUCTASE (EUROFUNG)"/>
    <property type="match status" value="1"/>
</dbReference>
<organism evidence="3 4">
    <name type="scientific">Heyndrickxia shackletonii</name>
    <dbReference type="NCBI Taxonomy" id="157838"/>
    <lineage>
        <taxon>Bacteria</taxon>
        <taxon>Bacillati</taxon>
        <taxon>Bacillota</taxon>
        <taxon>Bacilli</taxon>
        <taxon>Bacillales</taxon>
        <taxon>Bacillaceae</taxon>
        <taxon>Heyndrickxia</taxon>
    </lineage>
</organism>
<evidence type="ECO:0000313" key="3">
    <source>
        <dbReference type="EMBL" id="KQL53870.1"/>
    </source>
</evidence>
<gene>
    <name evidence="3" type="ORF">AN964_10405</name>
</gene>
<comment type="caution">
    <text evidence="3">The sequence shown here is derived from an EMBL/GenBank/DDBJ whole genome shotgun (WGS) entry which is preliminary data.</text>
</comment>
<name>A0A0Q3TIW0_9BACI</name>
<dbReference type="Pfam" id="PF01408">
    <property type="entry name" value="GFO_IDH_MocA"/>
    <property type="match status" value="1"/>
</dbReference>
<dbReference type="Proteomes" id="UP000051888">
    <property type="component" value="Unassembled WGS sequence"/>
</dbReference>
<dbReference type="Pfam" id="PF21378">
    <property type="entry name" value="YceM-like_C"/>
    <property type="match status" value="1"/>
</dbReference>
<dbReference type="GO" id="GO:0000166">
    <property type="term" value="F:nucleotide binding"/>
    <property type="evidence" value="ECO:0007669"/>
    <property type="project" value="InterPro"/>
</dbReference>
<sequence length="302" mass="34496">MLKIGIIGLGDIAAKAYLPVYGQRDDVEFHLFTRNKQRLSSISKQYRFENVHESIDSLIDSGIEGAFVHSSTESHFDIVHKLLSNHIHVYVDKPISYDYDSAKQLVELAEKNQLLLMVGFNRRYAPSYQKLKELQNPNMILMQKNRKGLPNDIRTFVYDDFIHVLDTIKYLLPTPIENIIVNGRKEGKNLYHAVVQFIAKECTAIGIMNRDSGTSEEKLEVMSPNEKRVATNVADVTIYQDRNELKLVGSDWEPTLHKRGFYQIVDDFIQALKGDSSPKISTKDALATHKICELVVSKLEKL</sequence>
<dbReference type="PATRIC" id="fig|157838.3.peg.2291"/>
<reference evidence="3 4" key="1">
    <citation type="submission" date="2015-09" db="EMBL/GenBank/DDBJ databases">
        <title>Genome sequencing project for genomic taxonomy and phylogenomics of Bacillus-like bacteria.</title>
        <authorList>
            <person name="Liu B."/>
            <person name="Wang J."/>
            <person name="Zhu Y."/>
            <person name="Liu G."/>
            <person name="Chen Q."/>
            <person name="Chen Z."/>
            <person name="Lan J."/>
            <person name="Che J."/>
            <person name="Ge C."/>
            <person name="Shi H."/>
            <person name="Pan Z."/>
            <person name="Liu X."/>
        </authorList>
    </citation>
    <scope>NUCLEOTIDE SEQUENCE [LARGE SCALE GENOMIC DNA]</scope>
    <source>
        <strain evidence="3 4">LMG 18435</strain>
    </source>
</reference>
<dbReference type="AlphaFoldDB" id="A0A0Q3TIW0"/>
<evidence type="ECO:0000259" key="1">
    <source>
        <dbReference type="Pfam" id="PF01408"/>
    </source>
</evidence>
<dbReference type="RefSeq" id="WP_055739607.1">
    <property type="nucleotide sequence ID" value="NZ_JAAIWL010000001.1"/>
</dbReference>